<evidence type="ECO:0000256" key="2">
    <source>
        <dbReference type="ARBA" id="ARBA00022737"/>
    </source>
</evidence>
<feature type="repeat" description="WD" evidence="3">
    <location>
        <begin position="52"/>
        <end position="93"/>
    </location>
</feature>
<dbReference type="Gene3D" id="2.130.10.10">
    <property type="entry name" value="YVTN repeat-like/Quinoprotein amine dehydrogenase"/>
    <property type="match status" value="2"/>
</dbReference>
<dbReference type="PROSITE" id="PS50082">
    <property type="entry name" value="WD_REPEATS_2"/>
    <property type="match status" value="3"/>
</dbReference>
<dbReference type="InterPro" id="IPR019775">
    <property type="entry name" value="WD40_repeat_CS"/>
</dbReference>
<gene>
    <name evidence="4" type="ORF">D6D01_09046</name>
</gene>
<evidence type="ECO:0000256" key="3">
    <source>
        <dbReference type="PROSITE-ProRule" id="PRU00221"/>
    </source>
</evidence>
<feature type="repeat" description="WD" evidence="3">
    <location>
        <begin position="11"/>
        <end position="51"/>
    </location>
</feature>
<dbReference type="PANTHER" id="PTHR19879:SF9">
    <property type="entry name" value="TRANSCRIPTION INITIATION FACTOR TFIID SUBUNIT 5"/>
    <property type="match status" value="1"/>
</dbReference>
<reference evidence="4 5" key="1">
    <citation type="submission" date="2018-10" db="EMBL/GenBank/DDBJ databases">
        <title>Fifty Aureobasidium pullulans genomes reveal a recombining polyextremotolerant generalist.</title>
        <authorList>
            <person name="Gostincar C."/>
            <person name="Turk M."/>
            <person name="Zajc J."/>
            <person name="Gunde-Cimerman N."/>
        </authorList>
    </citation>
    <scope>NUCLEOTIDE SEQUENCE [LARGE SCALE GENOMIC DNA]</scope>
    <source>
        <strain evidence="4 5">EXF-6604</strain>
    </source>
</reference>
<dbReference type="InterPro" id="IPR011047">
    <property type="entry name" value="Quinoprotein_ADH-like_sf"/>
</dbReference>
<organism evidence="4 5">
    <name type="scientific">Aureobasidium pullulans</name>
    <name type="common">Black yeast</name>
    <name type="synonym">Pullularia pullulans</name>
    <dbReference type="NCBI Taxonomy" id="5580"/>
    <lineage>
        <taxon>Eukaryota</taxon>
        <taxon>Fungi</taxon>
        <taxon>Dikarya</taxon>
        <taxon>Ascomycota</taxon>
        <taxon>Pezizomycotina</taxon>
        <taxon>Dothideomycetes</taxon>
        <taxon>Dothideomycetidae</taxon>
        <taxon>Dothideales</taxon>
        <taxon>Saccotheciaceae</taxon>
        <taxon>Aureobasidium</taxon>
    </lineage>
</organism>
<dbReference type="Proteomes" id="UP000306584">
    <property type="component" value="Unassembled WGS sequence"/>
</dbReference>
<feature type="repeat" description="WD" evidence="3">
    <location>
        <begin position="271"/>
        <end position="312"/>
    </location>
</feature>
<dbReference type="PANTHER" id="PTHR19879">
    <property type="entry name" value="TRANSCRIPTION INITIATION FACTOR TFIID"/>
    <property type="match status" value="1"/>
</dbReference>
<comment type="caution">
    <text evidence="4">The sequence shown here is derived from an EMBL/GenBank/DDBJ whole genome shotgun (WGS) entry which is preliminary data.</text>
</comment>
<evidence type="ECO:0000313" key="5">
    <source>
        <dbReference type="Proteomes" id="UP000306584"/>
    </source>
</evidence>
<dbReference type="SUPFAM" id="SSF50998">
    <property type="entry name" value="Quinoprotein alcohol dehydrogenase-like"/>
    <property type="match status" value="1"/>
</dbReference>
<protein>
    <submittedName>
        <fullName evidence="4">WD40 repeat-like protein</fullName>
    </submittedName>
</protein>
<dbReference type="CDD" id="cd00200">
    <property type="entry name" value="WD40"/>
    <property type="match status" value="1"/>
</dbReference>
<dbReference type="SMART" id="SM00320">
    <property type="entry name" value="WD40"/>
    <property type="match status" value="7"/>
</dbReference>
<evidence type="ECO:0000256" key="1">
    <source>
        <dbReference type="ARBA" id="ARBA00022574"/>
    </source>
</evidence>
<dbReference type="InterPro" id="IPR001680">
    <property type="entry name" value="WD40_rpt"/>
</dbReference>
<proteinExistence type="predicted"/>
<dbReference type="PROSITE" id="PS00678">
    <property type="entry name" value="WD_REPEATS_1"/>
    <property type="match status" value="1"/>
</dbReference>
<dbReference type="InterPro" id="IPR015943">
    <property type="entry name" value="WD40/YVTN_repeat-like_dom_sf"/>
</dbReference>
<dbReference type="Pfam" id="PF00400">
    <property type="entry name" value="WD40"/>
    <property type="match status" value="3"/>
</dbReference>
<dbReference type="AlphaFoldDB" id="A0A4S9K652"/>
<keyword evidence="2" id="KW-0677">Repeat</keyword>
<keyword evidence="1 3" id="KW-0853">WD repeat</keyword>
<accession>A0A4S9K652</accession>
<dbReference type="EMBL" id="QZBD01000570">
    <property type="protein sequence ID" value="THY11091.1"/>
    <property type="molecule type" value="Genomic_DNA"/>
</dbReference>
<dbReference type="PROSITE" id="PS50294">
    <property type="entry name" value="WD_REPEATS_REGION"/>
    <property type="match status" value="2"/>
</dbReference>
<evidence type="ECO:0000313" key="4">
    <source>
        <dbReference type="EMBL" id="THY11091.1"/>
    </source>
</evidence>
<sequence>MHASMTLLHTLKASEDEVSRLKVSPDEGLLAACDDNMITLWDITTGSLRSILDGEDDMFFEIAFSPDNQWIAAASDDGHGRIWSTTTGELVQMISVEDERMLSLAFSPDSKSIATGSEVMRIWDVETGELQHILTGPGDHTLSFSAIYYDHEYPSEIWQVLFSSDGRKLVSVCPKAHCVRIWGIETWTLEKTILGQEAGFSPDGTRLAVQVNGTTIQIYRTLDGQLQHTLEDAEKGFASFTFAPDSKVIATYSGREIMLWNIESGELIKTLEDPERKVSAFSFSPDGRIMISGTRRCGLRVWDVESGACLVMLEHDDGARDVQSSRGYMTGPPAFDVLLGDGGGKAALAFPDGTGRIWDIEWSRDP</sequence>
<name>A0A4S9K652_AURPU</name>